<reference evidence="3 4" key="1">
    <citation type="submission" date="2018-10" db="EMBL/GenBank/DDBJ databases">
        <title>Ulvibacterium marinum gen. nov., sp. nov., a novel marine bacterium of the family Flavobacteriaceae, isolated from a culture of the green alga Ulva prolifera.</title>
        <authorList>
            <person name="Zhang Z."/>
        </authorList>
    </citation>
    <scope>NUCLEOTIDE SEQUENCE [LARGE SCALE GENOMIC DNA]</scope>
    <source>
        <strain evidence="3 4">CCMM003</strain>
    </source>
</reference>
<feature type="signal peptide" evidence="1">
    <location>
        <begin position="1"/>
        <end position="21"/>
    </location>
</feature>
<dbReference type="GO" id="GO:0016787">
    <property type="term" value="F:hydrolase activity"/>
    <property type="evidence" value="ECO:0007669"/>
    <property type="project" value="InterPro"/>
</dbReference>
<name>A0A3B0CAB9_9FLAO</name>
<dbReference type="Gene3D" id="2.60.120.560">
    <property type="entry name" value="Exo-inulinase, domain 1"/>
    <property type="match status" value="1"/>
</dbReference>
<dbReference type="Proteomes" id="UP000276603">
    <property type="component" value="Unassembled WGS sequence"/>
</dbReference>
<feature type="chain" id="PRO_5017296026" evidence="1">
    <location>
        <begin position="22"/>
        <end position="237"/>
    </location>
</feature>
<dbReference type="EMBL" id="RBCJ01000001">
    <property type="protein sequence ID" value="RKN82832.1"/>
    <property type="molecule type" value="Genomic_DNA"/>
</dbReference>
<evidence type="ECO:0000313" key="4">
    <source>
        <dbReference type="Proteomes" id="UP000276603"/>
    </source>
</evidence>
<dbReference type="OrthoDB" id="9806233at2"/>
<dbReference type="InterPro" id="IPR010496">
    <property type="entry name" value="AL/BT2_dom"/>
</dbReference>
<accession>A0A3B0CAB9</accession>
<gene>
    <name evidence="3" type="ORF">D7Z94_03045</name>
</gene>
<dbReference type="Pfam" id="PF06439">
    <property type="entry name" value="3keto-disac_hyd"/>
    <property type="match status" value="1"/>
</dbReference>
<proteinExistence type="predicted"/>
<comment type="caution">
    <text evidence="3">The sequence shown here is derived from an EMBL/GenBank/DDBJ whole genome shotgun (WGS) entry which is preliminary data.</text>
</comment>
<sequence>MKKTICFALVTLLLVSCNNSKKSKNTTETETDWVVLFDGTTTDAFRGYGIKEFPQGVWNVENGVLTANPDVPNRDLITRKRYKDFELEYEWAVDTAANSGVFFHMQEDLSMESNNGNSPNWLDNFELQVLDDQHFYDTLAVRSAGAVYDLIAPKNKKLKPIGQFNQAKLLHKDGYVAHWLNGNKVVEFEMNSPEMRALLSQSKFKENPDFHSDKEGHIMLQHHGQRVYYRNIRIKEL</sequence>
<evidence type="ECO:0000256" key="1">
    <source>
        <dbReference type="SAM" id="SignalP"/>
    </source>
</evidence>
<protein>
    <submittedName>
        <fullName evidence="3">DUF1080 domain-containing protein</fullName>
    </submittedName>
</protein>
<evidence type="ECO:0000259" key="2">
    <source>
        <dbReference type="Pfam" id="PF06439"/>
    </source>
</evidence>
<dbReference type="AlphaFoldDB" id="A0A3B0CAB9"/>
<keyword evidence="1" id="KW-0732">Signal</keyword>
<evidence type="ECO:0000313" key="3">
    <source>
        <dbReference type="EMBL" id="RKN82832.1"/>
    </source>
</evidence>
<dbReference type="PROSITE" id="PS51257">
    <property type="entry name" value="PROKAR_LIPOPROTEIN"/>
    <property type="match status" value="1"/>
</dbReference>
<keyword evidence="4" id="KW-1185">Reference proteome</keyword>
<organism evidence="3 4">
    <name type="scientific">Ulvibacterium marinum</name>
    <dbReference type="NCBI Taxonomy" id="2419782"/>
    <lineage>
        <taxon>Bacteria</taxon>
        <taxon>Pseudomonadati</taxon>
        <taxon>Bacteroidota</taxon>
        <taxon>Flavobacteriia</taxon>
        <taxon>Flavobacteriales</taxon>
        <taxon>Flavobacteriaceae</taxon>
        <taxon>Ulvibacterium</taxon>
    </lineage>
</organism>
<feature type="domain" description="3-keto-alpha-glucoside-1,2-lyase/3-keto-2-hydroxy-glucal hydratase" evidence="2">
    <location>
        <begin position="32"/>
        <end position="235"/>
    </location>
</feature>
<dbReference type="RefSeq" id="WP_120710023.1">
    <property type="nucleotide sequence ID" value="NZ_RBCJ01000001.1"/>
</dbReference>